<dbReference type="Pfam" id="PF01551">
    <property type="entry name" value="Peptidase_M23"/>
    <property type="match status" value="1"/>
</dbReference>
<dbReference type="InterPro" id="IPR050570">
    <property type="entry name" value="Cell_wall_metabolism_enzyme"/>
</dbReference>
<dbReference type="GO" id="GO:0004222">
    <property type="term" value="F:metalloendopeptidase activity"/>
    <property type="evidence" value="ECO:0007669"/>
    <property type="project" value="TreeGrafter"/>
</dbReference>
<evidence type="ECO:0000259" key="2">
    <source>
        <dbReference type="PROSITE" id="PS51782"/>
    </source>
</evidence>
<dbReference type="Pfam" id="PF01476">
    <property type="entry name" value="LysM"/>
    <property type="match status" value="1"/>
</dbReference>
<keyword evidence="4" id="KW-1185">Reference proteome</keyword>
<organism evidence="3 4">
    <name type="scientific">Caballeronia cordobensis</name>
    <name type="common">Burkholderia cordobensis</name>
    <dbReference type="NCBI Taxonomy" id="1353886"/>
    <lineage>
        <taxon>Bacteria</taxon>
        <taxon>Pseudomonadati</taxon>
        <taxon>Pseudomonadota</taxon>
        <taxon>Betaproteobacteria</taxon>
        <taxon>Burkholderiales</taxon>
        <taxon>Burkholderiaceae</taxon>
        <taxon>Caballeronia</taxon>
    </lineage>
</organism>
<sequence>MQFNSINTHGARRKKAGAASVFMCASLILTGCAGNAPKLAPEPASPDSLTVRAVEVATPPGYYVVAPGDTLASIAVAYGRDVSLLAAWNGMTADANVVPGMRLHVGPPPTVAAAQPATASAPAVEPRAGAFPWPVNGPVIAAFGTAGSKGIRIGGSAGAPIKSVRDGRVVYLGKNIPGYGNLVVIKHNQHLITAYGTLRRTLVREGATVKQGQVIAEMGAQPDGPSSLLFEVRKDRTPVDPSAYLGSQ</sequence>
<dbReference type="CDD" id="cd00118">
    <property type="entry name" value="LysM"/>
    <property type="match status" value="1"/>
</dbReference>
<dbReference type="PANTHER" id="PTHR21666:SF270">
    <property type="entry name" value="MUREIN HYDROLASE ACTIVATOR ENVC"/>
    <property type="match status" value="1"/>
</dbReference>
<accession>A0A158IZS8</accession>
<evidence type="ECO:0000313" key="3">
    <source>
        <dbReference type="EMBL" id="SAL61753.1"/>
    </source>
</evidence>
<dbReference type="EMBL" id="FCNY02000017">
    <property type="protein sequence ID" value="SAL61753.1"/>
    <property type="molecule type" value="Genomic_DNA"/>
</dbReference>
<dbReference type="InterPro" id="IPR016047">
    <property type="entry name" value="M23ase_b-sheet_dom"/>
</dbReference>
<reference evidence="4" key="1">
    <citation type="submission" date="2016-01" db="EMBL/GenBank/DDBJ databases">
        <authorList>
            <person name="Peeters C."/>
        </authorList>
    </citation>
    <scope>NUCLEOTIDE SEQUENCE [LARGE SCALE GENOMIC DNA]</scope>
</reference>
<dbReference type="SUPFAM" id="SSF51261">
    <property type="entry name" value="Duplicated hybrid motif"/>
    <property type="match status" value="1"/>
</dbReference>
<evidence type="ECO:0000313" key="4">
    <source>
        <dbReference type="Proteomes" id="UP000054740"/>
    </source>
</evidence>
<gene>
    <name evidence="3" type="ORF">AWB70_05618</name>
</gene>
<protein>
    <submittedName>
        <fullName evidence="3">Peptidase M23B</fullName>
    </submittedName>
</protein>
<proteinExistence type="predicted"/>
<feature type="chain" id="PRO_5011109213" evidence="1">
    <location>
        <begin position="34"/>
        <end position="248"/>
    </location>
</feature>
<feature type="domain" description="LysM" evidence="2">
    <location>
        <begin position="61"/>
        <end position="105"/>
    </location>
</feature>
<name>A0A158IZS8_CABCO</name>
<dbReference type="SMART" id="SM00257">
    <property type="entry name" value="LysM"/>
    <property type="match status" value="1"/>
</dbReference>
<dbReference type="AlphaFoldDB" id="A0A158IZS8"/>
<dbReference type="InterPro" id="IPR018392">
    <property type="entry name" value="LysM"/>
</dbReference>
<dbReference type="RefSeq" id="WP_063786738.1">
    <property type="nucleotide sequence ID" value="NZ_FCNY02000017.1"/>
</dbReference>
<dbReference type="Gene3D" id="2.70.70.10">
    <property type="entry name" value="Glucose Permease (Domain IIA)"/>
    <property type="match status" value="1"/>
</dbReference>
<dbReference type="PROSITE" id="PS51782">
    <property type="entry name" value="LYSM"/>
    <property type="match status" value="1"/>
</dbReference>
<dbReference type="CDD" id="cd12797">
    <property type="entry name" value="M23_peptidase"/>
    <property type="match status" value="1"/>
</dbReference>
<dbReference type="Gene3D" id="3.10.350.10">
    <property type="entry name" value="LysM domain"/>
    <property type="match status" value="1"/>
</dbReference>
<feature type="signal peptide" evidence="1">
    <location>
        <begin position="1"/>
        <end position="33"/>
    </location>
</feature>
<dbReference type="InterPro" id="IPR011055">
    <property type="entry name" value="Dup_hybrid_motif"/>
</dbReference>
<dbReference type="InterPro" id="IPR036779">
    <property type="entry name" value="LysM_dom_sf"/>
</dbReference>
<evidence type="ECO:0000256" key="1">
    <source>
        <dbReference type="SAM" id="SignalP"/>
    </source>
</evidence>
<dbReference type="PANTHER" id="PTHR21666">
    <property type="entry name" value="PEPTIDASE-RELATED"/>
    <property type="match status" value="1"/>
</dbReference>
<dbReference type="Proteomes" id="UP000054740">
    <property type="component" value="Unassembled WGS sequence"/>
</dbReference>
<keyword evidence="1" id="KW-0732">Signal</keyword>